<dbReference type="SUPFAM" id="SSF52172">
    <property type="entry name" value="CheY-like"/>
    <property type="match status" value="1"/>
</dbReference>
<name>A0A5B9DKU1_9HYPH</name>
<dbReference type="AlphaFoldDB" id="A0A5B9DKU1"/>
<dbReference type="OrthoDB" id="7060229at2"/>
<reference evidence="1 2" key="1">
    <citation type="journal article" date="2015" name="Int. J. Syst. Evol. Microbiol.">
        <title>Youhaiella tibetensis gen. nov., sp. nov., isolated from subsurface sediment.</title>
        <authorList>
            <person name="Wang Y.X."/>
            <person name="Huang F.Q."/>
            <person name="Nogi Y."/>
            <person name="Pang S.J."/>
            <person name="Wang P.K."/>
            <person name="Lv J."/>
        </authorList>
    </citation>
    <scope>NUCLEOTIDE SEQUENCE [LARGE SCALE GENOMIC DNA]</scope>
    <source>
        <strain evidence="2">fig4</strain>
    </source>
</reference>
<dbReference type="InterPro" id="IPR001789">
    <property type="entry name" value="Sig_transdc_resp-reg_receiver"/>
</dbReference>
<dbReference type="PROSITE" id="PS50110">
    <property type="entry name" value="RESPONSE_REGULATORY"/>
    <property type="match status" value="1"/>
</dbReference>
<dbReference type="EMBL" id="CP041690">
    <property type="protein sequence ID" value="QEE19911.1"/>
    <property type="molecule type" value="Genomic_DNA"/>
</dbReference>
<dbReference type="GO" id="GO:0000160">
    <property type="term" value="P:phosphorelay signal transduction system"/>
    <property type="evidence" value="ECO:0007669"/>
    <property type="project" value="InterPro"/>
</dbReference>
<evidence type="ECO:0000313" key="1">
    <source>
        <dbReference type="EMBL" id="QEE19911.1"/>
    </source>
</evidence>
<dbReference type="Pfam" id="PF00072">
    <property type="entry name" value="Response_reg"/>
    <property type="match status" value="1"/>
</dbReference>
<dbReference type="KEGG" id="yti:FNA67_06875"/>
<protein>
    <submittedName>
        <fullName evidence="1">Response regulator</fullName>
    </submittedName>
</protein>
<gene>
    <name evidence="1" type="ORF">FNA67_06875</name>
</gene>
<evidence type="ECO:0000313" key="2">
    <source>
        <dbReference type="Proteomes" id="UP000321062"/>
    </source>
</evidence>
<accession>A0A5B9DKU1</accession>
<keyword evidence="2" id="KW-1185">Reference proteome</keyword>
<proteinExistence type="predicted"/>
<dbReference type="Gene3D" id="3.40.50.2300">
    <property type="match status" value="1"/>
</dbReference>
<dbReference type="InterPro" id="IPR011006">
    <property type="entry name" value="CheY-like_superfamily"/>
</dbReference>
<dbReference type="NCBIfam" id="NF009972">
    <property type="entry name" value="PRK13435.1-3"/>
    <property type="match status" value="1"/>
</dbReference>
<dbReference type="SMART" id="SM00448">
    <property type="entry name" value="REC"/>
    <property type="match status" value="1"/>
</dbReference>
<sequence>MKMQKQPEHTAERVMVVEDEILVAIEIESVLDEMGLTPVGIAADKAGALRIAEKADIALVDINLRDGATGPHIGRELAERGITVLFMTANPEQLGKGVPGTLGVLTKPVADTELRQAIRYAVARRVAEHDIPPRSLQLFESAA</sequence>
<dbReference type="Proteomes" id="UP000321062">
    <property type="component" value="Chromosome"/>
</dbReference>
<organism evidence="1 2">
    <name type="scientific">Paradevosia tibetensis</name>
    <dbReference type="NCBI Taxonomy" id="1447062"/>
    <lineage>
        <taxon>Bacteria</taxon>
        <taxon>Pseudomonadati</taxon>
        <taxon>Pseudomonadota</taxon>
        <taxon>Alphaproteobacteria</taxon>
        <taxon>Hyphomicrobiales</taxon>
        <taxon>Devosiaceae</taxon>
        <taxon>Paradevosia</taxon>
    </lineage>
</organism>